<evidence type="ECO:0000256" key="1">
    <source>
        <dbReference type="ARBA" id="ARBA00022679"/>
    </source>
</evidence>
<protein>
    <submittedName>
        <fullName evidence="4">Acetyltransferase (GNAT) family protein</fullName>
    </submittedName>
</protein>
<evidence type="ECO:0000313" key="5">
    <source>
        <dbReference type="Proteomes" id="UP000295008"/>
    </source>
</evidence>
<sequence length="153" mass="17226">MGMTEITIIELPPERLDLLQPLWERLKEHHLARAPYPWEDMRGKSWEDRKRELVRPNKQLKILAVQSGAGLAGYCIATITDQAWGEIDSLYVAAELRGRAVGRQLMEAALGWLDAAGISAVTISVACGNEAALPFYEKFGFRPRSYSLQRVSR</sequence>
<dbReference type="InterPro" id="IPR016181">
    <property type="entry name" value="Acyl_CoA_acyltransferase"/>
</dbReference>
<dbReference type="Proteomes" id="UP000295008">
    <property type="component" value="Unassembled WGS sequence"/>
</dbReference>
<gene>
    <name evidence="4" type="ORF">EDC14_1004222</name>
</gene>
<feature type="domain" description="N-acetyltransferase" evidence="3">
    <location>
        <begin position="6"/>
        <end position="153"/>
    </location>
</feature>
<dbReference type="Gene3D" id="3.40.630.30">
    <property type="match status" value="1"/>
</dbReference>
<keyword evidence="5" id="KW-1185">Reference proteome</keyword>
<dbReference type="PANTHER" id="PTHR43420:SF12">
    <property type="entry name" value="N-ACETYLTRANSFERASE DOMAIN-CONTAINING PROTEIN"/>
    <property type="match status" value="1"/>
</dbReference>
<comment type="caution">
    <text evidence="4">The sequence shown here is derived from an EMBL/GenBank/DDBJ whole genome shotgun (WGS) entry which is preliminary data.</text>
</comment>
<dbReference type="InterPro" id="IPR000182">
    <property type="entry name" value="GNAT_dom"/>
</dbReference>
<dbReference type="SUPFAM" id="SSF55729">
    <property type="entry name" value="Acyl-CoA N-acyltransferases (Nat)"/>
    <property type="match status" value="1"/>
</dbReference>
<dbReference type="GO" id="GO:0016747">
    <property type="term" value="F:acyltransferase activity, transferring groups other than amino-acyl groups"/>
    <property type="evidence" value="ECO:0007669"/>
    <property type="project" value="InterPro"/>
</dbReference>
<proteinExistence type="predicted"/>
<evidence type="ECO:0000259" key="3">
    <source>
        <dbReference type="PROSITE" id="PS51186"/>
    </source>
</evidence>
<keyword evidence="2" id="KW-0012">Acyltransferase</keyword>
<dbReference type="PANTHER" id="PTHR43420">
    <property type="entry name" value="ACETYLTRANSFERASE"/>
    <property type="match status" value="1"/>
</dbReference>
<organism evidence="4 5">
    <name type="scientific">Hydrogenispora ethanolica</name>
    <dbReference type="NCBI Taxonomy" id="1082276"/>
    <lineage>
        <taxon>Bacteria</taxon>
        <taxon>Bacillati</taxon>
        <taxon>Bacillota</taxon>
        <taxon>Hydrogenispora</taxon>
    </lineage>
</organism>
<evidence type="ECO:0000256" key="2">
    <source>
        <dbReference type="ARBA" id="ARBA00023315"/>
    </source>
</evidence>
<dbReference type="Pfam" id="PF00583">
    <property type="entry name" value="Acetyltransf_1"/>
    <property type="match status" value="1"/>
</dbReference>
<evidence type="ECO:0000313" key="4">
    <source>
        <dbReference type="EMBL" id="TCL74284.1"/>
    </source>
</evidence>
<dbReference type="CDD" id="cd04301">
    <property type="entry name" value="NAT_SF"/>
    <property type="match status" value="1"/>
</dbReference>
<dbReference type="PROSITE" id="PS51186">
    <property type="entry name" value="GNAT"/>
    <property type="match status" value="1"/>
</dbReference>
<reference evidence="4 5" key="1">
    <citation type="submission" date="2019-03" db="EMBL/GenBank/DDBJ databases">
        <title>Genomic Encyclopedia of Type Strains, Phase IV (KMG-IV): sequencing the most valuable type-strain genomes for metagenomic binning, comparative biology and taxonomic classification.</title>
        <authorList>
            <person name="Goeker M."/>
        </authorList>
    </citation>
    <scope>NUCLEOTIDE SEQUENCE [LARGE SCALE GENOMIC DNA]</scope>
    <source>
        <strain evidence="4 5">LX-B</strain>
    </source>
</reference>
<dbReference type="InterPro" id="IPR050680">
    <property type="entry name" value="YpeA/RimI_acetyltransf"/>
</dbReference>
<dbReference type="AlphaFoldDB" id="A0A4R1S5H9"/>
<keyword evidence="1 4" id="KW-0808">Transferase</keyword>
<name>A0A4R1S5H9_HYDET</name>
<dbReference type="EMBL" id="SLUN01000004">
    <property type="protein sequence ID" value="TCL74284.1"/>
    <property type="molecule type" value="Genomic_DNA"/>
</dbReference>
<accession>A0A4R1S5H9</accession>